<feature type="region of interest" description="Disordered" evidence="1">
    <location>
        <begin position="228"/>
        <end position="254"/>
    </location>
</feature>
<feature type="region of interest" description="Disordered" evidence="1">
    <location>
        <begin position="333"/>
        <end position="368"/>
    </location>
</feature>
<dbReference type="EMBL" id="KE345061">
    <property type="protein sequence ID" value="EXB92401.1"/>
    <property type="molecule type" value="Genomic_DNA"/>
</dbReference>
<reference evidence="4" key="1">
    <citation type="submission" date="2013-01" db="EMBL/GenBank/DDBJ databases">
        <title>Draft Genome Sequence of a Mulberry Tree, Morus notabilis C.K. Schneid.</title>
        <authorList>
            <person name="He N."/>
            <person name="Zhao S."/>
        </authorList>
    </citation>
    <scope>NUCLEOTIDE SEQUENCE</scope>
</reference>
<protein>
    <recommendedName>
        <fullName evidence="2">GBF-interacting protein 1 N-terminal domain-containing protein</fullName>
    </recommendedName>
</protein>
<dbReference type="InterPro" id="IPR009719">
    <property type="entry name" value="GIP1_N"/>
</dbReference>
<feature type="compositionally biased region" description="Polar residues" evidence="1">
    <location>
        <begin position="333"/>
        <end position="349"/>
    </location>
</feature>
<dbReference type="InterPro" id="IPR009060">
    <property type="entry name" value="UBA-like_sf"/>
</dbReference>
<keyword evidence="4" id="KW-1185">Reference proteome</keyword>
<feature type="compositionally biased region" description="Polar residues" evidence="1">
    <location>
        <begin position="228"/>
        <end position="239"/>
    </location>
</feature>
<dbReference type="PANTHER" id="PTHR46445:SF7">
    <property type="entry name" value="GBF-INTERACTING PROTEIN 1 N-TERMINAL DOMAIN-CONTAINING PROTEIN"/>
    <property type="match status" value="1"/>
</dbReference>
<evidence type="ECO:0000313" key="4">
    <source>
        <dbReference type="Proteomes" id="UP000030645"/>
    </source>
</evidence>
<dbReference type="Proteomes" id="UP000030645">
    <property type="component" value="Unassembled WGS sequence"/>
</dbReference>
<sequence>MGSENKNGVGLSAESSPETKKMIQNLKEIVDCPESEIYAVLKECNMDPDDAVQRLLSQDTFHEVKSKRERRKEMKETQELRPRVNYNGPSRGSGNKSASERYSGWSGSFQTSYEETGTNAHKGENAWAAPSQSYLTADVKGETMSPQPSFNSDSLSTDCGGQSIRTGGAISNTVQPSPGCQSAWLGTSAGQLSMADVVRQGRHSSKGSHISSNAHQNAVTANSNQYYQKPSQASAPIQTESHHNVHPLQNDSNVSRTIDKSDISVGQHAFLDEWPVVEHPTAASGSSVAPDANIYSNQPNHYGNGSQLPRNRHSCSVQASDGNVDEYITPDHTVSASASSGQKSVTNDSEASHCDDIEPGSASNLSNPSYSIPLTDDVTAVSSAAANLHHLSVEEASLETNSAVVLPSHLQALAANCSHLSFGTYKSGHNSASAALFSSNQLKDDSQEASRNMEHDADESIGSLYNTHNTTADGISYDLNAEFLSELTKQDVSEATLGSEFIKPSLLGSNVENIEQSIPELSFSRTDPNFRNISVQSETAYLDSKQSDLLLSNIQSLRDPDGFHAQLLMKQSIPSRHINAVPSISSSSISFPEDRRPPSGVFSLSAASSVLPQHRIANSQPTVPLEKPSNNMIGYSGLPQSYSHLPSNFQQGYPGSDKVSLADLNYNLPQHGASMSRFPGASATAGYGNYGMPSNVPGSYLQISPSPPMIPNSGYDDLFHRQYKDRDHFTPLQQNSSSWNQGPGSRKLPSAEEIAYYNLHGQNQQYSGYRQDHQPSQYYGGLEYSNPYRSQTGMAREHQQHNFGSSSSSGSRDIFPQQLDQFWRQH</sequence>
<dbReference type="Pfam" id="PF06972">
    <property type="entry name" value="GIP1_N"/>
    <property type="match status" value="1"/>
</dbReference>
<dbReference type="STRING" id="981085.W9RQH8"/>
<feature type="compositionally biased region" description="Polar residues" evidence="1">
    <location>
        <begin position="87"/>
        <end position="97"/>
    </location>
</feature>
<feature type="region of interest" description="Disordered" evidence="1">
    <location>
        <begin position="281"/>
        <end position="317"/>
    </location>
</feature>
<dbReference type="CDD" id="cd14279">
    <property type="entry name" value="CUE"/>
    <property type="match status" value="1"/>
</dbReference>
<feature type="domain" description="GBF-interacting protein 1 N-terminal" evidence="2">
    <location>
        <begin position="18"/>
        <end position="73"/>
    </location>
</feature>
<accession>W9RQH8</accession>
<dbReference type="AlphaFoldDB" id="W9RQH8"/>
<dbReference type="KEGG" id="mnt:21404244"/>
<evidence type="ECO:0000256" key="1">
    <source>
        <dbReference type="SAM" id="MobiDB-lite"/>
    </source>
</evidence>
<evidence type="ECO:0000259" key="2">
    <source>
        <dbReference type="Pfam" id="PF06972"/>
    </source>
</evidence>
<proteinExistence type="predicted"/>
<organism evidence="3 4">
    <name type="scientific">Morus notabilis</name>
    <dbReference type="NCBI Taxonomy" id="981085"/>
    <lineage>
        <taxon>Eukaryota</taxon>
        <taxon>Viridiplantae</taxon>
        <taxon>Streptophyta</taxon>
        <taxon>Embryophyta</taxon>
        <taxon>Tracheophyta</taxon>
        <taxon>Spermatophyta</taxon>
        <taxon>Magnoliopsida</taxon>
        <taxon>eudicotyledons</taxon>
        <taxon>Gunneridae</taxon>
        <taxon>Pentapetalae</taxon>
        <taxon>rosids</taxon>
        <taxon>fabids</taxon>
        <taxon>Rosales</taxon>
        <taxon>Moraceae</taxon>
        <taxon>Moreae</taxon>
        <taxon>Morus</taxon>
    </lineage>
</organism>
<feature type="region of interest" description="Disordered" evidence="1">
    <location>
        <begin position="766"/>
        <end position="814"/>
    </location>
</feature>
<evidence type="ECO:0000313" key="3">
    <source>
        <dbReference type="EMBL" id="EXB92401.1"/>
    </source>
</evidence>
<feature type="region of interest" description="Disordered" evidence="1">
    <location>
        <begin position="57"/>
        <end position="107"/>
    </location>
</feature>
<gene>
    <name evidence="3" type="ORF">L484_021385</name>
</gene>
<dbReference type="eggNOG" id="ENOG502QRB3">
    <property type="taxonomic scope" value="Eukaryota"/>
</dbReference>
<feature type="compositionally biased region" description="Polar residues" evidence="1">
    <location>
        <begin position="294"/>
        <end position="317"/>
    </location>
</feature>
<name>W9RQH8_9ROSA</name>
<dbReference type="SUPFAM" id="SSF46934">
    <property type="entry name" value="UBA-like"/>
    <property type="match status" value="1"/>
</dbReference>
<feature type="compositionally biased region" description="Basic and acidic residues" evidence="1">
    <location>
        <begin position="60"/>
        <end position="82"/>
    </location>
</feature>
<dbReference type="PANTHER" id="PTHR46445">
    <property type="entry name" value="RNA POLYMERASE II DEGRADATION FACTOR-LIKE PROTEIN (DUF1296)"/>
    <property type="match status" value="1"/>
</dbReference>
<dbReference type="OrthoDB" id="762072at2759"/>